<evidence type="ECO:0000313" key="2">
    <source>
        <dbReference type="EMBL" id="OIQ68570.1"/>
    </source>
</evidence>
<dbReference type="EMBL" id="MLJW01005228">
    <property type="protein sequence ID" value="OIQ68570.1"/>
    <property type="molecule type" value="Genomic_DNA"/>
</dbReference>
<dbReference type="AlphaFoldDB" id="A0A1J5PBJ4"/>
<proteinExistence type="predicted"/>
<gene>
    <name evidence="2" type="ORF">GALL_498340</name>
</gene>
<organism evidence="2">
    <name type="scientific">mine drainage metagenome</name>
    <dbReference type="NCBI Taxonomy" id="410659"/>
    <lineage>
        <taxon>unclassified sequences</taxon>
        <taxon>metagenomes</taxon>
        <taxon>ecological metagenomes</taxon>
    </lineage>
</organism>
<sequence length="103" mass="11415">MRCASTKANKDTGSTRAHQVKSRGVSGDTTNDDWYIEFINELFEVERSSPIADMFCAHCRATNYEKIDAGFHDRLVKLCGALRRESSSNCYPGGPDIGDPLPN</sequence>
<name>A0A1J5PBJ4_9ZZZZ</name>
<protein>
    <submittedName>
        <fullName evidence="2">Uncharacterized protein</fullName>
    </submittedName>
</protein>
<comment type="caution">
    <text evidence="2">The sequence shown here is derived from an EMBL/GenBank/DDBJ whole genome shotgun (WGS) entry which is preliminary data.</text>
</comment>
<feature type="region of interest" description="Disordered" evidence="1">
    <location>
        <begin position="1"/>
        <end position="31"/>
    </location>
</feature>
<evidence type="ECO:0000256" key="1">
    <source>
        <dbReference type="SAM" id="MobiDB-lite"/>
    </source>
</evidence>
<accession>A0A1J5PBJ4</accession>
<reference evidence="2" key="1">
    <citation type="submission" date="2016-10" db="EMBL/GenBank/DDBJ databases">
        <title>Sequence of Gallionella enrichment culture.</title>
        <authorList>
            <person name="Poehlein A."/>
            <person name="Muehling M."/>
            <person name="Daniel R."/>
        </authorList>
    </citation>
    <scope>NUCLEOTIDE SEQUENCE</scope>
</reference>